<gene>
    <name evidence="1" type="ORF">ECRASSUSDP1_LOCUS28719</name>
</gene>
<evidence type="ECO:0000313" key="1">
    <source>
        <dbReference type="EMBL" id="CAI2387092.1"/>
    </source>
</evidence>
<protein>
    <submittedName>
        <fullName evidence="1">Uncharacterized protein</fullName>
    </submittedName>
</protein>
<evidence type="ECO:0000313" key="2">
    <source>
        <dbReference type="Proteomes" id="UP001295684"/>
    </source>
</evidence>
<dbReference type="EMBL" id="CAMPGE010029613">
    <property type="protein sequence ID" value="CAI2387092.1"/>
    <property type="molecule type" value="Genomic_DNA"/>
</dbReference>
<dbReference type="Proteomes" id="UP001295684">
    <property type="component" value="Unassembled WGS sequence"/>
</dbReference>
<comment type="caution">
    <text evidence="1">The sequence shown here is derived from an EMBL/GenBank/DDBJ whole genome shotgun (WGS) entry which is preliminary data.</text>
</comment>
<sequence length="346" mass="40063">MRNQILEINSREAAQSPIKVVKEYMRQKLYPSQPTSPKLPNNKQINEMISREVSFLMKQNENKVKACLTRNTAQPKLLNQKIKKIKNNFPILNIDERRKKRNSRGNLKSFDMNNKFGQAPLRNNLEMINIEENRLGANKTIARIEIPPEGKLTKAVYQRNETLCTPSPVLSKRGPLNYTHNKLFLKTSKEASKKIIVNRTIDTNFGDEETPMLMQPRLYDVAKYNFSVESCKENIKNRRKERSKDITLPEISDIAKSKPRSCKRDASPVKVVKKDLLNNYKIPPFKLNMLSRFMGKNNKSRKFGVAQPKIAELEFSKRKKIHELMKYIQKNSVASCMPLRASSINL</sequence>
<keyword evidence="2" id="KW-1185">Reference proteome</keyword>
<organism evidence="1 2">
    <name type="scientific">Euplotes crassus</name>
    <dbReference type="NCBI Taxonomy" id="5936"/>
    <lineage>
        <taxon>Eukaryota</taxon>
        <taxon>Sar</taxon>
        <taxon>Alveolata</taxon>
        <taxon>Ciliophora</taxon>
        <taxon>Intramacronucleata</taxon>
        <taxon>Spirotrichea</taxon>
        <taxon>Hypotrichia</taxon>
        <taxon>Euplotida</taxon>
        <taxon>Euplotidae</taxon>
        <taxon>Moneuplotes</taxon>
    </lineage>
</organism>
<name>A0AAD1YCC1_EUPCR</name>
<dbReference type="AlphaFoldDB" id="A0AAD1YCC1"/>
<proteinExistence type="predicted"/>
<reference evidence="1" key="1">
    <citation type="submission" date="2023-07" db="EMBL/GenBank/DDBJ databases">
        <authorList>
            <consortium name="AG Swart"/>
            <person name="Singh M."/>
            <person name="Singh A."/>
            <person name="Seah K."/>
            <person name="Emmerich C."/>
        </authorList>
    </citation>
    <scope>NUCLEOTIDE SEQUENCE</scope>
    <source>
        <strain evidence="1">DP1</strain>
    </source>
</reference>
<accession>A0AAD1YCC1</accession>